<evidence type="ECO:0000256" key="1">
    <source>
        <dbReference type="SAM" id="MobiDB-lite"/>
    </source>
</evidence>
<dbReference type="Gene3D" id="1.10.8.270">
    <property type="entry name" value="putative rabgap domain of human tbc1 domain family member 14 like domains"/>
    <property type="match status" value="1"/>
</dbReference>
<dbReference type="GO" id="GO:0031267">
    <property type="term" value="F:small GTPase binding"/>
    <property type="evidence" value="ECO:0007669"/>
    <property type="project" value="TreeGrafter"/>
</dbReference>
<organism evidence="3 4">
    <name type="scientific">Rhodotorula mucilaginosa</name>
    <name type="common">Yeast</name>
    <name type="synonym">Rhodotorula rubra</name>
    <dbReference type="NCBI Taxonomy" id="5537"/>
    <lineage>
        <taxon>Eukaryota</taxon>
        <taxon>Fungi</taxon>
        <taxon>Dikarya</taxon>
        <taxon>Basidiomycota</taxon>
        <taxon>Pucciniomycotina</taxon>
        <taxon>Microbotryomycetes</taxon>
        <taxon>Sporidiobolales</taxon>
        <taxon>Sporidiobolaceae</taxon>
        <taxon>Rhodotorula</taxon>
    </lineage>
</organism>
<evidence type="ECO:0000259" key="2">
    <source>
        <dbReference type="PROSITE" id="PS50086"/>
    </source>
</evidence>
<accession>A0A9P6WAW2</accession>
<gene>
    <name evidence="3" type="ORF">C6P46_000108</name>
</gene>
<feature type="region of interest" description="Disordered" evidence="1">
    <location>
        <begin position="88"/>
        <end position="191"/>
    </location>
</feature>
<dbReference type="Proteomes" id="UP000777482">
    <property type="component" value="Unassembled WGS sequence"/>
</dbReference>
<feature type="compositionally biased region" description="Polar residues" evidence="1">
    <location>
        <begin position="60"/>
        <end position="74"/>
    </location>
</feature>
<evidence type="ECO:0000313" key="3">
    <source>
        <dbReference type="EMBL" id="KAG0667572.1"/>
    </source>
</evidence>
<keyword evidence="4" id="KW-1185">Reference proteome</keyword>
<dbReference type="Gene3D" id="1.10.10.750">
    <property type="entry name" value="Ypt/Rab-GAP domain of gyp1p, domain 1"/>
    <property type="match status" value="1"/>
</dbReference>
<sequence length="585" mass="65436">MHDVALSDVALAPAAVSSLGAHGEHELQPDMLQQDTSYYGDRDGWNERRHSDPNVVDNRGLNSANAEQSSWQDTHTAEDTFEAVELAGDSSIQNGHSRRPASDEHSRSSSRTADDATTTTPPHSPSLASTAPTTIASSSNDGPLPPTAPAGEPVPGPSTPPETKPAPPSATAAAAQPKPTPQKKPSKTRTVMQQVVSFTRQRNLPPKSREEEEKHLQQLAEMHAASREADRRHRAEAEARAAARNATLANAFPDWEKHILPNWRVVFHDDSQGRYLRRLWWNGTMPVRWRGRLWSMCIGNGLAMPKTAFARATDRAQHLRREGKLVEVEAAAKEDVKRTLPALKLFQEDRVMHDDLMELLLAWSVYEQRTPRYAEGLAFPAALLLLNMSRPDAFVSLVNLIHKSVLRSFYSPDPQDREAYYRVFDTLLADHMPKVYANFSSQVVRPSLYLAPWLSTVYIAFLPLDLATRIFDVFLLEGDSFAFRVALVLLQILEPRLFNPNLDELAAVFQGTDKGAVGVVRREKGLLTADGGSREETDEGIRVETEDVYTEMGATEERVFARLHELEWKEETWLRLVERELPEAV</sequence>
<feature type="region of interest" description="Disordered" evidence="1">
    <location>
        <begin position="35"/>
        <end position="74"/>
    </location>
</feature>
<protein>
    <recommendedName>
        <fullName evidence="2">Rab-GAP TBC domain-containing protein</fullName>
    </recommendedName>
</protein>
<name>A0A9P6WAW2_RHOMI</name>
<feature type="compositionally biased region" description="Low complexity" evidence="1">
    <location>
        <begin position="109"/>
        <end position="139"/>
    </location>
</feature>
<proteinExistence type="predicted"/>
<feature type="compositionally biased region" description="Basic and acidic residues" evidence="1">
    <location>
        <begin position="40"/>
        <end position="52"/>
    </location>
</feature>
<dbReference type="SMART" id="SM00164">
    <property type="entry name" value="TBC"/>
    <property type="match status" value="1"/>
</dbReference>
<dbReference type="InterPro" id="IPR035969">
    <property type="entry name" value="Rab-GAP_TBC_sf"/>
</dbReference>
<feature type="domain" description="Rab-GAP TBC" evidence="2">
    <location>
        <begin position="284"/>
        <end position="478"/>
    </location>
</feature>
<feature type="compositionally biased region" description="Pro residues" evidence="1">
    <location>
        <begin position="143"/>
        <end position="168"/>
    </location>
</feature>
<dbReference type="EMBL" id="PUHQ01000001">
    <property type="protein sequence ID" value="KAG0667572.1"/>
    <property type="molecule type" value="Genomic_DNA"/>
</dbReference>
<dbReference type="AlphaFoldDB" id="A0A9P6WAW2"/>
<dbReference type="PANTHER" id="PTHR47219">
    <property type="entry name" value="RAB GTPASE-ACTIVATING PROTEIN 1-LIKE"/>
    <property type="match status" value="1"/>
</dbReference>
<evidence type="ECO:0000313" key="4">
    <source>
        <dbReference type="Proteomes" id="UP000777482"/>
    </source>
</evidence>
<reference evidence="3 4" key="1">
    <citation type="submission" date="2020-11" db="EMBL/GenBank/DDBJ databases">
        <title>Kefir isolates.</title>
        <authorList>
            <person name="Marcisauskas S."/>
            <person name="Kim Y."/>
            <person name="Blasche S."/>
        </authorList>
    </citation>
    <scope>NUCLEOTIDE SEQUENCE [LARGE SCALE GENOMIC DNA]</scope>
    <source>
        <strain evidence="3 4">KR</strain>
    </source>
</reference>
<dbReference type="InterPro" id="IPR050302">
    <property type="entry name" value="Rab_GAP_TBC_domain"/>
</dbReference>
<dbReference type="GO" id="GO:0005096">
    <property type="term" value="F:GTPase activator activity"/>
    <property type="evidence" value="ECO:0007669"/>
    <property type="project" value="TreeGrafter"/>
</dbReference>
<dbReference type="PROSITE" id="PS50086">
    <property type="entry name" value="TBC_RABGAP"/>
    <property type="match status" value="1"/>
</dbReference>
<dbReference type="Gene3D" id="1.10.472.80">
    <property type="entry name" value="Ypt/Rab-GAP domain of gyp1p, domain 3"/>
    <property type="match status" value="1"/>
</dbReference>
<dbReference type="PANTHER" id="PTHR47219:SF15">
    <property type="entry name" value="TBC1 DOMAIN FAMILY MEMBER 12 ISOFORM X1"/>
    <property type="match status" value="1"/>
</dbReference>
<comment type="caution">
    <text evidence="3">The sequence shown here is derived from an EMBL/GenBank/DDBJ whole genome shotgun (WGS) entry which is preliminary data.</text>
</comment>
<dbReference type="InterPro" id="IPR000195">
    <property type="entry name" value="Rab-GAP-TBC_dom"/>
</dbReference>
<dbReference type="Pfam" id="PF00566">
    <property type="entry name" value="RabGAP-TBC"/>
    <property type="match status" value="1"/>
</dbReference>
<dbReference type="OrthoDB" id="289721at2759"/>
<dbReference type="SUPFAM" id="SSF47923">
    <property type="entry name" value="Ypt/Rab-GAP domain of gyp1p"/>
    <property type="match status" value="2"/>
</dbReference>